<name>A0A8X8WRD8_SALSN</name>
<comment type="caution">
    <text evidence="1">The sequence shown here is derived from an EMBL/GenBank/DDBJ whole genome shotgun (WGS) entry which is preliminary data.</text>
</comment>
<evidence type="ECO:0000313" key="1">
    <source>
        <dbReference type="EMBL" id="KAG6400425.1"/>
    </source>
</evidence>
<evidence type="ECO:0000313" key="2">
    <source>
        <dbReference type="Proteomes" id="UP000298416"/>
    </source>
</evidence>
<accession>A0A8X8WRD8</accession>
<dbReference type="EMBL" id="PNBA02000014">
    <property type="protein sequence ID" value="KAG6400425.1"/>
    <property type="molecule type" value="Genomic_DNA"/>
</dbReference>
<protein>
    <submittedName>
        <fullName evidence="1">Uncharacterized protein</fullName>
    </submittedName>
</protein>
<gene>
    <name evidence="1" type="ORF">SASPL_137256</name>
</gene>
<organism evidence="1">
    <name type="scientific">Salvia splendens</name>
    <name type="common">Scarlet sage</name>
    <dbReference type="NCBI Taxonomy" id="180675"/>
    <lineage>
        <taxon>Eukaryota</taxon>
        <taxon>Viridiplantae</taxon>
        <taxon>Streptophyta</taxon>
        <taxon>Embryophyta</taxon>
        <taxon>Tracheophyta</taxon>
        <taxon>Spermatophyta</taxon>
        <taxon>Magnoliopsida</taxon>
        <taxon>eudicotyledons</taxon>
        <taxon>Gunneridae</taxon>
        <taxon>Pentapetalae</taxon>
        <taxon>asterids</taxon>
        <taxon>lamiids</taxon>
        <taxon>Lamiales</taxon>
        <taxon>Lamiaceae</taxon>
        <taxon>Nepetoideae</taxon>
        <taxon>Mentheae</taxon>
        <taxon>Salviinae</taxon>
        <taxon>Salvia</taxon>
        <taxon>Salvia subgen. Calosphace</taxon>
        <taxon>core Calosphace</taxon>
    </lineage>
</organism>
<proteinExistence type="predicted"/>
<sequence length="216" mass="24508">MYEPNELITITKHDLSSIKLLSSKSGSFTINSKLRKNYFGFEPQIALFSTWCAYIFKQNGGISQNPIICQLIPLLLLSLSHNNKIEAFCSKLTIFMSFFQMGFPPKKDAIGRKSTSSEIAEMNTDGGDAVVGDDCAADFWPVQRPIAPPPGDKPVECPFPYSSELRFSRRSTEPMSKRRHSVSHDGDHYKRLIFPEKSHFFKGNFNTSTSFRFNKF</sequence>
<reference evidence="1" key="2">
    <citation type="submission" date="2020-08" db="EMBL/GenBank/DDBJ databases">
        <title>Plant Genome Project.</title>
        <authorList>
            <person name="Zhang R.-G."/>
        </authorList>
    </citation>
    <scope>NUCLEOTIDE SEQUENCE</scope>
    <source>
        <strain evidence="1">Huo1</strain>
        <tissue evidence="1">Leaf</tissue>
    </source>
</reference>
<keyword evidence="2" id="KW-1185">Reference proteome</keyword>
<dbReference type="Proteomes" id="UP000298416">
    <property type="component" value="Unassembled WGS sequence"/>
</dbReference>
<reference evidence="1" key="1">
    <citation type="submission" date="2018-01" db="EMBL/GenBank/DDBJ databases">
        <authorList>
            <person name="Mao J.F."/>
        </authorList>
    </citation>
    <scope>NUCLEOTIDE SEQUENCE</scope>
    <source>
        <strain evidence="1">Huo1</strain>
        <tissue evidence="1">Leaf</tissue>
    </source>
</reference>
<dbReference type="AlphaFoldDB" id="A0A8X8WRD8"/>